<feature type="domain" description="Transposase InsH N-terminal" evidence="1">
    <location>
        <begin position="8"/>
        <end position="66"/>
    </location>
</feature>
<dbReference type="InterPro" id="IPR008490">
    <property type="entry name" value="Transposase_InsH_N"/>
</dbReference>
<reference evidence="2 3" key="1">
    <citation type="journal article" date="2007" name="Genome Res.">
        <title>Genome sequence of a proteolytic (Group I) Clostridium botulinum strain Hall A and comparative analysis of the clostridial genomes.</title>
        <authorList>
            <person name="Sebaihia M."/>
            <person name="Peck M.W."/>
            <person name="Minton N.P."/>
            <person name="Thomson N.R."/>
            <person name="Holden M.T.G."/>
            <person name="Mitchell W.J."/>
            <person name="Carter A.T."/>
            <person name="Bentley S.D."/>
            <person name="Mason D.R."/>
            <person name="Crossman L."/>
            <person name="Paul C.J."/>
            <person name="Ivens A."/>
            <person name="Wells-Bennik M.H.J."/>
            <person name="Davis I.J."/>
            <person name="Cerdeno-Tarraga A.M."/>
            <person name="Churcher C."/>
            <person name="Quail M.A."/>
            <person name="Chillingworth T."/>
            <person name="Feltwell T."/>
            <person name="Fraser A."/>
            <person name="Goodhead I."/>
            <person name="Hance Z."/>
            <person name="Jagels K."/>
            <person name="Larke N."/>
            <person name="Maddison M."/>
            <person name="Moule S."/>
            <person name="Mungall K."/>
            <person name="Norbertczak H."/>
            <person name="Rabbinowitsch E."/>
            <person name="Sanders M."/>
            <person name="Simmonds M."/>
            <person name="White B."/>
            <person name="Whithead S."/>
            <person name="Parkhill J."/>
        </authorList>
    </citation>
    <scope>NUCLEOTIDE SEQUENCE [LARGE SCALE GENOMIC DNA]</scope>
    <source>
        <strain evidence="3">Hall / ATCC 3502 / NCTC 13319 / Type A [Sanger]</strain>
    </source>
</reference>
<proteinExistence type="predicted"/>
<dbReference type="EMBL" id="AM412317">
    <property type="protein sequence ID" value="CAL81789.1"/>
    <property type="molecule type" value="Genomic_DNA"/>
</dbReference>
<evidence type="ECO:0000313" key="2">
    <source>
        <dbReference type="EMBL" id="CAL81789.1"/>
    </source>
</evidence>
<accession>A5HYD0</accession>
<organism evidence="2 3">
    <name type="scientific">Clostridium botulinum (strain Hall / ATCC 3502 / NCTC 13319 / Type A)</name>
    <dbReference type="NCBI Taxonomy" id="441771"/>
    <lineage>
        <taxon>Bacteria</taxon>
        <taxon>Bacillati</taxon>
        <taxon>Bacillota</taxon>
        <taxon>Clostridia</taxon>
        <taxon>Eubacteriales</taxon>
        <taxon>Clostridiaceae</taxon>
        <taxon>Clostridium</taxon>
    </lineage>
</organism>
<name>A5HYD0_CLOBH</name>
<evidence type="ECO:0000313" key="3">
    <source>
        <dbReference type="Proteomes" id="UP000001986"/>
    </source>
</evidence>
<dbReference type="KEGG" id="cbo:CBO0238"/>
<dbReference type="AlphaFoldDB" id="A5HYD0"/>
<evidence type="ECO:0000259" key="1">
    <source>
        <dbReference type="Pfam" id="PF05598"/>
    </source>
</evidence>
<protein>
    <recommendedName>
        <fullName evidence="1">Transposase InsH N-terminal domain-containing protein</fullName>
    </recommendedName>
</protein>
<gene>
    <name evidence="2" type="ordered locus">CBO0238</name>
</gene>
<dbReference type="HOGENOM" id="CLU_1944967_0_0_9"/>
<dbReference type="GeneID" id="5184493"/>
<sequence length="129" mass="14761">MKVTILNTKGRPKKYSDQQIVACMLYGVKNSIFSLRELECKIKQDPIFPAIVNLKEVPDYSTLSTIYAAIISFNEVILPVPGGPFIENTLPSSGSFEYVKPTTNLWLVSYWWRRNMVGEIHYTELNFGH</sequence>
<dbReference type="Proteomes" id="UP000001986">
    <property type="component" value="Chromosome"/>
</dbReference>
<keyword evidence="3" id="KW-1185">Reference proteome</keyword>
<dbReference type="Pfam" id="PF05598">
    <property type="entry name" value="DUF772"/>
    <property type="match status" value="1"/>
</dbReference>
<dbReference type="RefSeq" id="WP_003390956.1">
    <property type="nucleotide sequence ID" value="NC_009698.1"/>
</dbReference>